<dbReference type="KEGG" id="man:A11S_2307"/>
<accession>M4VI97</accession>
<reference evidence="1 2" key="1">
    <citation type="journal article" date="2013" name="ISME J.">
        <title>By their genes ye shall know them: genomic signatures of predatory bacteria.</title>
        <authorList>
            <person name="Pasternak Z."/>
            <person name="Pietrokovski S."/>
            <person name="Rotem O."/>
            <person name="Gophna U."/>
            <person name="Lurie-Weinberger M.N."/>
            <person name="Jurkevitch E."/>
        </authorList>
    </citation>
    <scope>NUCLEOTIDE SEQUENCE [LARGE SCALE GENOMIC DNA]</scope>
    <source>
        <strain evidence="1">EPB</strain>
    </source>
</reference>
<dbReference type="Proteomes" id="UP000011932">
    <property type="component" value="Chromosome"/>
</dbReference>
<dbReference type="EMBL" id="CP003538">
    <property type="protein sequence ID" value="AGH99102.1"/>
    <property type="molecule type" value="Genomic_DNA"/>
</dbReference>
<name>M4VI97_9BACT</name>
<evidence type="ECO:0000313" key="1">
    <source>
        <dbReference type="EMBL" id="AGH99102.1"/>
    </source>
</evidence>
<dbReference type="HOGENOM" id="CLU_3201988_0_0_5"/>
<proteinExistence type="predicted"/>
<dbReference type="AlphaFoldDB" id="M4VI97"/>
<evidence type="ECO:0000313" key="2">
    <source>
        <dbReference type="Proteomes" id="UP000011932"/>
    </source>
</evidence>
<protein>
    <submittedName>
        <fullName evidence="1">Uncharacterized protein</fullName>
    </submittedName>
</protein>
<organism evidence="1 2">
    <name type="scientific">Micavibrio aeruginosavorus EPB</name>
    <dbReference type="NCBI Taxonomy" id="349215"/>
    <lineage>
        <taxon>Bacteria</taxon>
        <taxon>Pseudomonadati</taxon>
        <taxon>Bdellovibrionota</taxon>
        <taxon>Bdellovibrionia</taxon>
        <taxon>Bdellovibrionales</taxon>
        <taxon>Pseudobdellovibrionaceae</taxon>
        <taxon>Micavibrio</taxon>
    </lineage>
</organism>
<dbReference type="STRING" id="349215.A11S_2307"/>
<sequence length="45" mass="4330">MPCGSIANQGAAGHLFRSARVLDCAIGGAGIAGLGLGGMDRCGVK</sequence>
<gene>
    <name evidence="1" type="ORF">A11S_2307</name>
</gene>